<gene>
    <name evidence="3" type="ORF">TCMB3V08_LOCUS2215</name>
</gene>
<evidence type="ECO:0000313" key="3">
    <source>
        <dbReference type="EMBL" id="CAD7569479.1"/>
    </source>
</evidence>
<proteinExistence type="predicted"/>
<accession>A0A7R9IZ90</accession>
<dbReference type="CDD" id="cd22931">
    <property type="entry name" value="HFD_TAF6"/>
    <property type="match status" value="1"/>
</dbReference>
<dbReference type="Gene3D" id="1.10.20.10">
    <property type="entry name" value="Histone, subunit A"/>
    <property type="match status" value="1"/>
</dbReference>
<dbReference type="GO" id="GO:0046982">
    <property type="term" value="F:protein heterodimerization activity"/>
    <property type="evidence" value="ECO:0007669"/>
    <property type="project" value="InterPro"/>
</dbReference>
<evidence type="ECO:0000256" key="1">
    <source>
        <dbReference type="SAM" id="MobiDB-lite"/>
    </source>
</evidence>
<dbReference type="SMART" id="SM00803">
    <property type="entry name" value="TAF"/>
    <property type="match status" value="1"/>
</dbReference>
<sequence length="151" mass="16775">MNEADIYGTTLSLESIKVIAESIGIANLPDEAAKELADDVSYRLKLIVQSIYSFLPSPPSSIPFLTAPLIAEGPYIFYLPPSRETTLFSSSLSVRNIVWVTTNSKDKCNVLGENEKRTKDRCPALQHHDQHQAPYDQYIPPKNPPAAKMTL</sequence>
<dbReference type="AlphaFoldDB" id="A0A7R9IZ90"/>
<feature type="compositionally biased region" description="Basic and acidic residues" evidence="1">
    <location>
        <begin position="116"/>
        <end position="131"/>
    </location>
</feature>
<dbReference type="Pfam" id="PF02969">
    <property type="entry name" value="TAF"/>
    <property type="match status" value="1"/>
</dbReference>
<name>A0A7R9IZ90_TIMCA</name>
<organism evidence="3">
    <name type="scientific">Timema californicum</name>
    <name type="common">California timema</name>
    <name type="synonym">Walking stick</name>
    <dbReference type="NCBI Taxonomy" id="61474"/>
    <lineage>
        <taxon>Eukaryota</taxon>
        <taxon>Metazoa</taxon>
        <taxon>Ecdysozoa</taxon>
        <taxon>Arthropoda</taxon>
        <taxon>Hexapoda</taxon>
        <taxon>Insecta</taxon>
        <taxon>Pterygota</taxon>
        <taxon>Neoptera</taxon>
        <taxon>Polyneoptera</taxon>
        <taxon>Phasmatodea</taxon>
        <taxon>Timematodea</taxon>
        <taxon>Timematoidea</taxon>
        <taxon>Timematidae</taxon>
        <taxon>Timema</taxon>
    </lineage>
</organism>
<dbReference type="SUPFAM" id="SSF47113">
    <property type="entry name" value="Histone-fold"/>
    <property type="match status" value="1"/>
</dbReference>
<reference evidence="3" key="1">
    <citation type="submission" date="2020-11" db="EMBL/GenBank/DDBJ databases">
        <authorList>
            <person name="Tran Van P."/>
        </authorList>
    </citation>
    <scope>NUCLEOTIDE SEQUENCE</scope>
</reference>
<feature type="region of interest" description="Disordered" evidence="1">
    <location>
        <begin position="116"/>
        <end position="151"/>
    </location>
</feature>
<dbReference type="EMBL" id="OE179682">
    <property type="protein sequence ID" value="CAD7569479.1"/>
    <property type="molecule type" value="Genomic_DNA"/>
</dbReference>
<evidence type="ECO:0000259" key="2">
    <source>
        <dbReference type="SMART" id="SM00803"/>
    </source>
</evidence>
<protein>
    <submittedName>
        <fullName evidence="3">(California timema) hypothetical protein</fullName>
    </submittedName>
</protein>
<feature type="domain" description="TATA box binding protein associated factor (TAF) histone-like fold" evidence="2">
    <location>
        <begin position="9"/>
        <end position="55"/>
    </location>
</feature>
<dbReference type="InterPro" id="IPR009072">
    <property type="entry name" value="Histone-fold"/>
</dbReference>
<dbReference type="InterPro" id="IPR004823">
    <property type="entry name" value="TAF_TATA-bd_Histone-like_dom"/>
</dbReference>